<dbReference type="AlphaFoldDB" id="A0A0G1DKB6"/>
<feature type="transmembrane region" description="Helical" evidence="1">
    <location>
        <begin position="422"/>
        <end position="442"/>
    </location>
</feature>
<feature type="transmembrane region" description="Helical" evidence="1">
    <location>
        <begin position="178"/>
        <end position="197"/>
    </location>
</feature>
<evidence type="ECO:0000313" key="3">
    <source>
        <dbReference type="Proteomes" id="UP000034894"/>
    </source>
</evidence>
<feature type="transmembrane region" description="Helical" evidence="1">
    <location>
        <begin position="102"/>
        <end position="121"/>
    </location>
</feature>
<proteinExistence type="predicted"/>
<feature type="transmembrane region" description="Helical" evidence="1">
    <location>
        <begin position="127"/>
        <end position="146"/>
    </location>
</feature>
<comment type="caution">
    <text evidence="2">The sequence shown here is derived from an EMBL/GenBank/DDBJ whole genome shotgun (WGS) entry which is preliminary data.</text>
</comment>
<feature type="transmembrane region" description="Helical" evidence="1">
    <location>
        <begin position="498"/>
        <end position="515"/>
    </location>
</feature>
<reference evidence="2 3" key="1">
    <citation type="journal article" date="2015" name="Nature">
        <title>rRNA introns, odd ribosomes, and small enigmatic genomes across a large radiation of phyla.</title>
        <authorList>
            <person name="Brown C.T."/>
            <person name="Hug L.A."/>
            <person name="Thomas B.C."/>
            <person name="Sharon I."/>
            <person name="Castelle C.J."/>
            <person name="Singh A."/>
            <person name="Wilkins M.J."/>
            <person name="Williams K.H."/>
            <person name="Banfield J.F."/>
        </authorList>
    </citation>
    <scope>NUCLEOTIDE SEQUENCE [LARGE SCALE GENOMIC DNA]</scope>
</reference>
<keyword evidence="1" id="KW-0472">Membrane</keyword>
<feature type="transmembrane region" description="Helical" evidence="1">
    <location>
        <begin position="350"/>
        <end position="370"/>
    </location>
</feature>
<feature type="transmembrane region" description="Helical" evidence="1">
    <location>
        <begin position="6"/>
        <end position="24"/>
    </location>
</feature>
<feature type="transmembrane region" description="Helical" evidence="1">
    <location>
        <begin position="326"/>
        <end position="343"/>
    </location>
</feature>
<dbReference type="Pfam" id="PF09586">
    <property type="entry name" value="YfhO"/>
    <property type="match status" value="1"/>
</dbReference>
<dbReference type="STRING" id="1618443.UV73_C0002G0009"/>
<dbReference type="EMBL" id="LCFP01000002">
    <property type="protein sequence ID" value="KKS98295.1"/>
    <property type="molecule type" value="Genomic_DNA"/>
</dbReference>
<evidence type="ECO:0008006" key="4">
    <source>
        <dbReference type="Google" id="ProtNLM"/>
    </source>
</evidence>
<dbReference type="PANTHER" id="PTHR38454">
    <property type="entry name" value="INTEGRAL MEMBRANE PROTEIN-RELATED"/>
    <property type="match status" value="1"/>
</dbReference>
<name>A0A0G1DKB6_9BACT</name>
<dbReference type="Proteomes" id="UP000034894">
    <property type="component" value="Unassembled WGS sequence"/>
</dbReference>
<feature type="transmembrane region" description="Helical" evidence="1">
    <location>
        <begin position="795"/>
        <end position="816"/>
    </location>
</feature>
<dbReference type="PANTHER" id="PTHR38454:SF1">
    <property type="entry name" value="INTEGRAL MEMBRANE PROTEIN"/>
    <property type="match status" value="1"/>
</dbReference>
<protein>
    <recommendedName>
        <fullName evidence="4">Bacterial membrane protein YfhO</fullName>
    </recommendedName>
</protein>
<feature type="transmembrane region" description="Helical" evidence="1">
    <location>
        <begin position="390"/>
        <end position="410"/>
    </location>
</feature>
<evidence type="ECO:0000313" key="2">
    <source>
        <dbReference type="EMBL" id="KKS98295.1"/>
    </source>
</evidence>
<feature type="transmembrane region" description="Helical" evidence="1">
    <location>
        <begin position="204"/>
        <end position="237"/>
    </location>
</feature>
<organism evidence="2 3">
    <name type="scientific">Candidatus Gottesmanbacteria bacterium GW2011_GWA2_43_14</name>
    <dbReference type="NCBI Taxonomy" id="1618443"/>
    <lineage>
        <taxon>Bacteria</taxon>
        <taxon>Candidatus Gottesmaniibacteriota</taxon>
    </lineage>
</organism>
<keyword evidence="1" id="KW-0812">Transmembrane</keyword>
<sequence>MRKRLISFETTAIFFILLGTFFVYRDVFFKNKVVFPSNFLAAFYSPWATMKFPQYPAGIPYKPIGGNDNVRMFYPYRSFINESLSRRQFPLWNPYNFSGSPLLADFQSAVFYPLNIIYFFLPQMTAWSLLVVIQPVLGTVFMYLYLRLFIKVKASLLMGAVSFGFSGFLIVWSMENAVVGQTVLWFPLILLLTEKFAVISSIKYFVPLVITLAVCLIAGHFQWAFYIFAVTLIYGLIRINSLNKTKKFRRLSQLVLAYFFCFLLVSVQLLPSIEAFYHSARSTTSIEPLLNVYILPLKYLVKVLAPDIFGNPASGNYFGQGFYNETVLYAGIIPVVFAAFSVLKLRKNKIVSFFLWTTFISLLFGIKSPFSDWFYRLSLPLITTFTPSRIFFVTSTGLSILSAFGLSYWLNKRDKTSSRIISLTSLVFIVILLFFAGIYYLTEVFLIKNMLLEFFYIRIKPNSLMSVAKATTSLRNIVLPVLMVLSLIPLTYLKYRKIAGFLIVLIFFTGQLYFLNKYLVLGDQALLYPEHFIFSDILSQRNKFGRFVSFGLPIAGNVAMEKKAYSPDGIDPVFSRRYGQLIEAAKNGGRYTNDIDRIAVDVSGYSDNYKSWANDKNYRLLNLLSVTRIYNYENAYKDQVNFSVLFPESRFLPVWNRDGWQAYENKNANPKAFLADSYLVEAEPQKSLDEIFNPANDLEEIVILEEEPGISGYEVGSDNGEVKSATITDYRAQSVKISVETDKPRLLFLSDNYYPGWVARIDGNKTKIYRADFAFRAVTVPQGKHTVTFSFEPDLFKIGSVISATTLLLLVMLFIMRNNFKKLFVT</sequence>
<accession>A0A0G1DKB6</accession>
<feature type="transmembrane region" description="Helical" evidence="1">
    <location>
        <begin position="474"/>
        <end position="493"/>
    </location>
</feature>
<evidence type="ECO:0000256" key="1">
    <source>
        <dbReference type="SAM" id="Phobius"/>
    </source>
</evidence>
<keyword evidence="1" id="KW-1133">Transmembrane helix</keyword>
<dbReference type="InterPro" id="IPR018580">
    <property type="entry name" value="Uncharacterised_YfhO"/>
</dbReference>
<gene>
    <name evidence="2" type="ORF">UV73_C0002G0009</name>
</gene>
<feature type="transmembrane region" description="Helical" evidence="1">
    <location>
        <begin position="257"/>
        <end position="277"/>
    </location>
</feature>